<feature type="domain" description="HTH lacI-type" evidence="4">
    <location>
        <begin position="5"/>
        <end position="59"/>
    </location>
</feature>
<evidence type="ECO:0000256" key="3">
    <source>
        <dbReference type="ARBA" id="ARBA00023163"/>
    </source>
</evidence>
<gene>
    <name evidence="5" type="ORF">KY465_09710</name>
</gene>
<dbReference type="InterPro" id="IPR001761">
    <property type="entry name" value="Peripla_BP/Lac1_sug-bd_dom"/>
</dbReference>
<evidence type="ECO:0000256" key="2">
    <source>
        <dbReference type="ARBA" id="ARBA00023125"/>
    </source>
</evidence>
<keyword evidence="6" id="KW-1185">Reference proteome</keyword>
<keyword evidence="1" id="KW-0805">Transcription regulation</keyword>
<dbReference type="PANTHER" id="PTHR30146">
    <property type="entry name" value="LACI-RELATED TRANSCRIPTIONAL REPRESSOR"/>
    <property type="match status" value="1"/>
</dbReference>
<dbReference type="InterPro" id="IPR000843">
    <property type="entry name" value="HTH_LacI"/>
</dbReference>
<dbReference type="PROSITE" id="PS50932">
    <property type="entry name" value="HTH_LACI_2"/>
    <property type="match status" value="1"/>
</dbReference>
<organism evidence="5 6">
    <name type="scientific">Pseudohoeflea coraliihabitans</name>
    <dbReference type="NCBI Taxonomy" id="2860393"/>
    <lineage>
        <taxon>Bacteria</taxon>
        <taxon>Pseudomonadati</taxon>
        <taxon>Pseudomonadota</taxon>
        <taxon>Alphaproteobacteria</taxon>
        <taxon>Hyphomicrobiales</taxon>
        <taxon>Rhizobiaceae</taxon>
        <taxon>Pseudohoeflea</taxon>
    </lineage>
</organism>
<dbReference type="SMART" id="SM00354">
    <property type="entry name" value="HTH_LACI"/>
    <property type="match status" value="1"/>
</dbReference>
<proteinExistence type="predicted"/>
<reference evidence="5" key="1">
    <citation type="submission" date="2021-07" db="EMBL/GenBank/DDBJ databases">
        <title>Pseudohoeflea marina sp. nov. a polyhydroxyalcanoate-producing bacterium.</title>
        <authorList>
            <person name="Zheng W."/>
            <person name="Yu S."/>
            <person name="Huang Y."/>
        </authorList>
    </citation>
    <scope>NUCLEOTIDE SEQUENCE</scope>
    <source>
        <strain evidence="5">DP4N28-3</strain>
    </source>
</reference>
<dbReference type="EMBL" id="JAHWQX010000002">
    <property type="protein sequence ID" value="MBW3097555.1"/>
    <property type="molecule type" value="Genomic_DNA"/>
</dbReference>
<name>A0ABS6WNT0_9HYPH</name>
<dbReference type="PANTHER" id="PTHR30146:SF109">
    <property type="entry name" value="HTH-TYPE TRANSCRIPTIONAL REGULATOR GALS"/>
    <property type="match status" value="1"/>
</dbReference>
<dbReference type="RefSeq" id="WP_219201455.1">
    <property type="nucleotide sequence ID" value="NZ_JAHWQX010000002.1"/>
</dbReference>
<dbReference type="PROSITE" id="PS00356">
    <property type="entry name" value="HTH_LACI_1"/>
    <property type="match status" value="1"/>
</dbReference>
<evidence type="ECO:0000313" key="6">
    <source>
        <dbReference type="Proteomes" id="UP001430804"/>
    </source>
</evidence>
<keyword evidence="2" id="KW-0238">DNA-binding</keyword>
<dbReference type="Pfam" id="PF00356">
    <property type="entry name" value="LacI"/>
    <property type="match status" value="1"/>
</dbReference>
<accession>A0ABS6WNT0</accession>
<keyword evidence="3" id="KW-0804">Transcription</keyword>
<evidence type="ECO:0000256" key="1">
    <source>
        <dbReference type="ARBA" id="ARBA00023015"/>
    </source>
</evidence>
<evidence type="ECO:0000259" key="4">
    <source>
        <dbReference type="PROSITE" id="PS50932"/>
    </source>
</evidence>
<evidence type="ECO:0000313" key="5">
    <source>
        <dbReference type="EMBL" id="MBW3097555.1"/>
    </source>
</evidence>
<dbReference type="CDD" id="cd06284">
    <property type="entry name" value="PBP1_LacI-like"/>
    <property type="match status" value="1"/>
</dbReference>
<sequence length="338" mass="36704">MQSKARIKDIAEHSGVSPATVSRALNGSSLVAEPTLSRIRETARRLGYRPNVNARNLRTQRSMSVLMLVRDVGNPFYLEVFKGIEAAARDAGYVVLMGNTENDAEREAEYFNMLDDGRADGMILMTGTLPAPERLVSAASEQSVVVALEMIENSTFPHVIIDNERAAAEAVEHLISLGHRRIAHIAGPLPEEMSTRRLAGYRRAMQAAGLDMPAELVRTGDFSLKSGELQGQLLFEQSEPPTAIFAANDEMAFGAIQAMAARGLTVPEDVSVVGFDDLSLSKAFQPPLTTVSQPRIEIGRTAMLRLLDLIEQGETSQAVTVLGTELIIRGTTAPPRHN</sequence>
<dbReference type="Proteomes" id="UP001430804">
    <property type="component" value="Unassembled WGS sequence"/>
</dbReference>
<protein>
    <submittedName>
        <fullName evidence="5">LacI family transcriptional regulator</fullName>
    </submittedName>
</protein>
<comment type="caution">
    <text evidence="5">The sequence shown here is derived from an EMBL/GenBank/DDBJ whole genome shotgun (WGS) entry which is preliminary data.</text>
</comment>
<dbReference type="Pfam" id="PF00532">
    <property type="entry name" value="Peripla_BP_1"/>
    <property type="match status" value="1"/>
</dbReference>
<dbReference type="CDD" id="cd01392">
    <property type="entry name" value="HTH_LacI"/>
    <property type="match status" value="1"/>
</dbReference>